<comment type="caution">
    <text evidence="1">The sequence shown here is derived from an EMBL/GenBank/DDBJ whole genome shotgun (WGS) entry which is preliminary data.</text>
</comment>
<evidence type="ECO:0000313" key="1">
    <source>
        <dbReference type="EMBL" id="HJH17438.1"/>
    </source>
</evidence>
<reference evidence="1" key="1">
    <citation type="journal article" date="2021" name="PeerJ">
        <title>Extensive microbial diversity within the chicken gut microbiome revealed by metagenomics and culture.</title>
        <authorList>
            <person name="Gilroy R."/>
            <person name="Ravi A."/>
            <person name="Getino M."/>
            <person name="Pursley I."/>
            <person name="Horton D.L."/>
            <person name="Alikhan N.F."/>
            <person name="Baker D."/>
            <person name="Gharbi K."/>
            <person name="Hall N."/>
            <person name="Watson M."/>
            <person name="Adriaenssens E.M."/>
            <person name="Foster-Nyarko E."/>
            <person name="Jarju S."/>
            <person name="Secka A."/>
            <person name="Antonio M."/>
            <person name="Oren A."/>
            <person name="Chaudhuri R.R."/>
            <person name="La Ragione R."/>
            <person name="Hildebrand F."/>
            <person name="Pallen M.J."/>
        </authorList>
    </citation>
    <scope>NUCLEOTIDE SEQUENCE</scope>
    <source>
        <strain evidence="1">ChiSjej2B20-17149</strain>
    </source>
</reference>
<accession>A0A921ND94</accession>
<name>A0A921ND94_9PSED</name>
<sequence length="46" mass="4785">MAHFLVTGLMTRASVAATARDAVSLDVLLAVDASAARAVTRTLIRT</sequence>
<organism evidence="1 2">
    <name type="scientific">Pseudomonas lactis</name>
    <dbReference type="NCBI Taxonomy" id="1615674"/>
    <lineage>
        <taxon>Bacteria</taxon>
        <taxon>Pseudomonadati</taxon>
        <taxon>Pseudomonadota</taxon>
        <taxon>Gammaproteobacteria</taxon>
        <taxon>Pseudomonadales</taxon>
        <taxon>Pseudomonadaceae</taxon>
        <taxon>Pseudomonas</taxon>
    </lineage>
</organism>
<dbReference type="AlphaFoldDB" id="A0A921ND94"/>
<proteinExistence type="predicted"/>
<dbReference type="Proteomes" id="UP000752172">
    <property type="component" value="Unassembled WGS sequence"/>
</dbReference>
<dbReference type="EMBL" id="DYTS01000028">
    <property type="protein sequence ID" value="HJH17438.1"/>
    <property type="molecule type" value="Genomic_DNA"/>
</dbReference>
<gene>
    <name evidence="1" type="ORF">K8W20_01815</name>
</gene>
<reference evidence="1" key="2">
    <citation type="submission" date="2021-09" db="EMBL/GenBank/DDBJ databases">
        <authorList>
            <person name="Gilroy R."/>
        </authorList>
    </citation>
    <scope>NUCLEOTIDE SEQUENCE</scope>
    <source>
        <strain evidence="1">ChiSjej2B20-17149</strain>
    </source>
</reference>
<protein>
    <submittedName>
        <fullName evidence="1">Uncharacterized protein</fullName>
    </submittedName>
</protein>
<evidence type="ECO:0000313" key="2">
    <source>
        <dbReference type="Proteomes" id="UP000752172"/>
    </source>
</evidence>
<dbReference type="InterPro" id="IPR036380">
    <property type="entry name" value="Isochorismatase-like_sf"/>
</dbReference>
<dbReference type="SUPFAM" id="SSF52499">
    <property type="entry name" value="Isochorismatase-like hydrolases"/>
    <property type="match status" value="1"/>
</dbReference>